<dbReference type="RefSeq" id="WP_036632976.1">
    <property type="nucleotide sequence ID" value="NZ_CABMKT010000001.1"/>
</dbReference>
<protein>
    <submittedName>
        <fullName evidence="4">Dihydrofolate reductase</fullName>
    </submittedName>
</protein>
<dbReference type="PROSITE" id="PS51257">
    <property type="entry name" value="PROKAR_LIPOPROTEIN"/>
    <property type="match status" value="1"/>
</dbReference>
<dbReference type="EMBL" id="CP051672">
    <property type="protein sequence ID" value="QJE30509.1"/>
    <property type="molecule type" value="Genomic_DNA"/>
</dbReference>
<evidence type="ECO:0000256" key="1">
    <source>
        <dbReference type="ARBA" id="ARBA00022723"/>
    </source>
</evidence>
<organism evidence="4 5">
    <name type="scientific">Parabacteroides distasonis</name>
    <dbReference type="NCBI Taxonomy" id="823"/>
    <lineage>
        <taxon>Bacteria</taxon>
        <taxon>Pseudomonadati</taxon>
        <taxon>Bacteroidota</taxon>
        <taxon>Bacteroidia</taxon>
        <taxon>Bacteroidales</taxon>
        <taxon>Tannerellaceae</taxon>
        <taxon>Parabacteroides</taxon>
    </lineage>
</organism>
<gene>
    <name evidence="4" type="ORF">HHO38_20485</name>
</gene>
<keyword evidence="1" id="KW-0479">Metal-binding</keyword>
<dbReference type="AlphaFoldDB" id="A0A7L5EMD7"/>
<evidence type="ECO:0000256" key="3">
    <source>
        <dbReference type="SAM" id="SignalP"/>
    </source>
</evidence>
<sequence length="686" mass="77907">MKKIMLSLMTAMVMTACTGQQSDTASQNSDKEFNYVVDQFADLEILRYKVPGFESLSLQQKQLLYHLSEAALMGRDIFFDQNGRYNLAIRRTLEAIYTNYKGDREDPQFKALETYLKRVWFSSGIHHHYALDKFAPGFSPEFLMDCIHQIDAKKLPLRENQNVDQFMIEIAPVIFDPGVMPKRSVQSGDGDLIKASSNNYYGGGISQKEVEDFYAQMKMGKDTISPISYGLNSRLVKENGTVVEKVWKVGGLYSAAIEKIVDQLRQALPFAENDTQKAIIGKLIEYYQTGDLKTFDAYSILWVEDTASEVDFVNGFIETYGDPLGMKASWESTVNFTNKEATKRTKIISDNAQWFEDHSPVDKRFKKEKVKGVSAKVITVSMLGGDCYPATPIGINLPNADWIRRDHGSKSVTIENITEAYDKASQGNGFSEEFVWSDVERNGMRQYGFLTDNLHTDLHECLGHGSGKLLENTDPDALKAYSSTLEETRADLFGLYYLADPKLVELGLLPDGEAYKSEYYKYIMNGLMTQLVRIELGKNVEEAHMRNRQLIAKWAYEKGKEANVIELKKRNGKTYVVVNDYPRLRELFGTLLAEIQRIKSEGDYAAGKNLVEGYGVKVDPELHAEVLERYAKLNLAPYKGFVNPVMREVKNSNGEVTDIVLDYTEGYTDQMLRYGRDYSFLPTYND</sequence>
<reference evidence="4 5" key="1">
    <citation type="submission" date="2020-04" db="EMBL/GenBank/DDBJ databases">
        <title>Complete Genomes and Methylome analysis of CBBP consortium that reverse antibiotic-induced susceptibility to vancomycin-resistant Enterococcus faecium infection.</title>
        <authorList>
            <person name="Fomenkov A."/>
            <person name="Zhang Z."/>
            <person name="Pamer E."/>
            <person name="Roberts R.J."/>
        </authorList>
    </citation>
    <scope>NUCLEOTIDE SEQUENCE [LARGE SCALE GENOMIC DNA]</scope>
    <source>
        <strain evidence="5">CBBP</strain>
    </source>
</reference>
<name>A0A7L5EMD7_PARDI</name>
<feature type="signal peptide" evidence="3">
    <location>
        <begin position="1"/>
        <end position="18"/>
    </location>
</feature>
<accession>A0A7L5EMD7</accession>
<dbReference type="GO" id="GO:0046872">
    <property type="term" value="F:metal ion binding"/>
    <property type="evidence" value="ECO:0007669"/>
    <property type="project" value="UniProtKB-KW"/>
</dbReference>
<dbReference type="GO" id="GO:0016787">
    <property type="term" value="F:hydrolase activity"/>
    <property type="evidence" value="ECO:0007669"/>
    <property type="project" value="UniProtKB-KW"/>
</dbReference>
<evidence type="ECO:0000256" key="2">
    <source>
        <dbReference type="ARBA" id="ARBA00022801"/>
    </source>
</evidence>
<evidence type="ECO:0000313" key="5">
    <source>
        <dbReference type="Proteomes" id="UP000501982"/>
    </source>
</evidence>
<proteinExistence type="predicted"/>
<dbReference type="Pfam" id="PF03571">
    <property type="entry name" value="Peptidase_M49"/>
    <property type="match status" value="2"/>
</dbReference>
<dbReference type="Proteomes" id="UP000501982">
    <property type="component" value="Chromosome"/>
</dbReference>
<dbReference type="PANTHER" id="PTHR23422">
    <property type="entry name" value="DIPEPTIDYL PEPTIDASE III-RELATED"/>
    <property type="match status" value="1"/>
</dbReference>
<evidence type="ECO:0000313" key="4">
    <source>
        <dbReference type="EMBL" id="QJE30509.1"/>
    </source>
</evidence>
<dbReference type="InterPro" id="IPR039461">
    <property type="entry name" value="Peptidase_M49"/>
</dbReference>
<dbReference type="PANTHER" id="PTHR23422:SF11">
    <property type="entry name" value="DIPEPTIDYL PEPTIDASE 3"/>
    <property type="match status" value="1"/>
</dbReference>
<feature type="chain" id="PRO_5029597454" evidence="3">
    <location>
        <begin position="19"/>
        <end position="686"/>
    </location>
</feature>
<keyword evidence="2" id="KW-0378">Hydrolase</keyword>
<dbReference type="Gene3D" id="3.30.540.30">
    <property type="match status" value="2"/>
</dbReference>
<keyword evidence="3" id="KW-0732">Signal</keyword>